<keyword evidence="1" id="KW-0472">Membrane</keyword>
<dbReference type="AlphaFoldDB" id="A0A517MPR0"/>
<evidence type="ECO:0000256" key="1">
    <source>
        <dbReference type="SAM" id="Phobius"/>
    </source>
</evidence>
<sequence length="33" mass="3484">MDNIGIFVFGLAVFGTTIAAAFCVLIATDHPEE</sequence>
<dbReference type="Proteomes" id="UP000319852">
    <property type="component" value="Chromosome"/>
</dbReference>
<dbReference type="EMBL" id="CP036263">
    <property type="protein sequence ID" value="QDS96876.1"/>
    <property type="molecule type" value="Genomic_DNA"/>
</dbReference>
<reference evidence="2 3" key="1">
    <citation type="submission" date="2019-02" db="EMBL/GenBank/DDBJ databases">
        <title>Deep-cultivation of Planctomycetes and their phenomic and genomic characterization uncovers novel biology.</title>
        <authorList>
            <person name="Wiegand S."/>
            <person name="Jogler M."/>
            <person name="Boedeker C."/>
            <person name="Pinto D."/>
            <person name="Vollmers J."/>
            <person name="Rivas-Marin E."/>
            <person name="Kohn T."/>
            <person name="Peeters S.H."/>
            <person name="Heuer A."/>
            <person name="Rast P."/>
            <person name="Oberbeckmann S."/>
            <person name="Bunk B."/>
            <person name="Jeske O."/>
            <person name="Meyerdierks A."/>
            <person name="Storesund J.E."/>
            <person name="Kallscheuer N."/>
            <person name="Luecker S."/>
            <person name="Lage O.M."/>
            <person name="Pohl T."/>
            <person name="Merkel B.J."/>
            <person name="Hornburger P."/>
            <person name="Mueller R.-W."/>
            <person name="Bruemmer F."/>
            <person name="Labrenz M."/>
            <person name="Spormann A.M."/>
            <person name="Op den Camp H."/>
            <person name="Overmann J."/>
            <person name="Amann R."/>
            <person name="Jetten M.S.M."/>
            <person name="Mascher T."/>
            <person name="Medema M.H."/>
            <person name="Devos D.P."/>
            <person name="Kaster A.-K."/>
            <person name="Ovreas L."/>
            <person name="Rohde M."/>
            <person name="Galperin M.Y."/>
            <person name="Jogler C."/>
        </authorList>
    </citation>
    <scope>NUCLEOTIDE SEQUENCE [LARGE SCALE GENOMIC DNA]</scope>
    <source>
        <strain evidence="2 3">HG15A2</strain>
    </source>
</reference>
<keyword evidence="3" id="KW-1185">Reference proteome</keyword>
<organism evidence="2 3">
    <name type="scientific">Adhaeretor mobilis</name>
    <dbReference type="NCBI Taxonomy" id="1930276"/>
    <lineage>
        <taxon>Bacteria</taxon>
        <taxon>Pseudomonadati</taxon>
        <taxon>Planctomycetota</taxon>
        <taxon>Planctomycetia</taxon>
        <taxon>Pirellulales</taxon>
        <taxon>Lacipirellulaceae</taxon>
        <taxon>Adhaeretor</taxon>
    </lineage>
</organism>
<accession>A0A517MPR0</accession>
<protein>
    <submittedName>
        <fullName evidence="2">Uncharacterized protein</fullName>
    </submittedName>
</protein>
<feature type="transmembrane region" description="Helical" evidence="1">
    <location>
        <begin position="6"/>
        <end position="27"/>
    </location>
</feature>
<keyword evidence="1" id="KW-1133">Transmembrane helix</keyword>
<evidence type="ECO:0000313" key="2">
    <source>
        <dbReference type="EMBL" id="QDS96876.1"/>
    </source>
</evidence>
<evidence type="ECO:0000313" key="3">
    <source>
        <dbReference type="Proteomes" id="UP000319852"/>
    </source>
</evidence>
<name>A0A517MPR0_9BACT</name>
<proteinExistence type="predicted"/>
<keyword evidence="1" id="KW-0812">Transmembrane</keyword>
<dbReference type="KEGG" id="amob:HG15A2_01350"/>
<gene>
    <name evidence="2" type="ORF">HG15A2_01350</name>
</gene>